<dbReference type="SMART" id="SM00062">
    <property type="entry name" value="PBPb"/>
    <property type="match status" value="1"/>
</dbReference>
<evidence type="ECO:0000313" key="6">
    <source>
        <dbReference type="EMBL" id="KGM34013.1"/>
    </source>
</evidence>
<evidence type="ECO:0000256" key="2">
    <source>
        <dbReference type="ARBA" id="ARBA00010742"/>
    </source>
</evidence>
<dbReference type="GO" id="GO:0042597">
    <property type="term" value="C:periplasmic space"/>
    <property type="evidence" value="ECO:0007669"/>
    <property type="project" value="UniProtKB-SubCell"/>
</dbReference>
<dbReference type="Pfam" id="PF09084">
    <property type="entry name" value="NMT1"/>
    <property type="match status" value="1"/>
</dbReference>
<dbReference type="RefSeq" id="WP_034836570.1">
    <property type="nucleotide sequence ID" value="NZ_JANX01000128.1"/>
</dbReference>
<name>A0A0A0D846_9PROT</name>
<dbReference type="InterPro" id="IPR001638">
    <property type="entry name" value="Solute-binding_3/MltF_N"/>
</dbReference>
<dbReference type="GO" id="GO:0042918">
    <property type="term" value="P:alkanesulfonate transmembrane transport"/>
    <property type="evidence" value="ECO:0007669"/>
    <property type="project" value="TreeGrafter"/>
</dbReference>
<dbReference type="EMBL" id="JANX01000128">
    <property type="protein sequence ID" value="KGM34013.1"/>
    <property type="molecule type" value="Genomic_DNA"/>
</dbReference>
<keyword evidence="3 4" id="KW-0732">Signal</keyword>
<evidence type="ECO:0000313" key="7">
    <source>
        <dbReference type="Proteomes" id="UP000029995"/>
    </source>
</evidence>
<sequence length="338" mass="35864">MKTLLRGMALVLGLALAAPAAVAAPEKTHVNIGVGGKPLLYYLPLTIAEKKGFFKEEGLDVEISDFAGGAKSLQAMMGGSTDVTTGAYEHTILMQAKGQDIRALIELGRFPGIVLVVRKSLAGEIKSVADLKGRKIGVTAPGSSTNFFVNALLAKEGLTPEDVSFVSVGGGPSAVAAMEHGEIDAMANLDPVISKLQSSGAADVLIDTRTEEGVKSVFGGPVPAAVLYAKEDFIEENPETAQALVNAFMKSLRWLATAKPEDVAAVVPEEFLLGDRGLYVQSVQNSLPMYSRDGLIKPEGMQTALDILHRFSPELKDAQIDLSKTWDPRFAEKAQAIK</sequence>
<feature type="signal peptide" evidence="4">
    <location>
        <begin position="1"/>
        <end position="23"/>
    </location>
</feature>
<organism evidence="6 7">
    <name type="scientific">Inquilinus limosus MP06</name>
    <dbReference type="NCBI Taxonomy" id="1398085"/>
    <lineage>
        <taxon>Bacteria</taxon>
        <taxon>Pseudomonadati</taxon>
        <taxon>Pseudomonadota</taxon>
        <taxon>Alphaproteobacteria</taxon>
        <taxon>Rhodospirillales</taxon>
        <taxon>Rhodospirillaceae</taxon>
        <taxon>Inquilinus</taxon>
    </lineage>
</organism>
<evidence type="ECO:0000256" key="1">
    <source>
        <dbReference type="ARBA" id="ARBA00004418"/>
    </source>
</evidence>
<evidence type="ECO:0000256" key="4">
    <source>
        <dbReference type="SAM" id="SignalP"/>
    </source>
</evidence>
<feature type="domain" description="Solute-binding protein family 3/N-terminal" evidence="5">
    <location>
        <begin position="31"/>
        <end position="258"/>
    </location>
</feature>
<dbReference type="PANTHER" id="PTHR30024:SF47">
    <property type="entry name" value="TAURINE-BINDING PERIPLASMIC PROTEIN"/>
    <property type="match status" value="1"/>
</dbReference>
<dbReference type="InterPro" id="IPR015168">
    <property type="entry name" value="SsuA/THI5"/>
</dbReference>
<feature type="chain" id="PRO_5001961180" evidence="4">
    <location>
        <begin position="24"/>
        <end position="338"/>
    </location>
</feature>
<proteinExistence type="inferred from homology"/>
<reference evidence="6 7" key="1">
    <citation type="submission" date="2014-01" db="EMBL/GenBank/DDBJ databases">
        <title>Genome sequence determination for a cystic fibrosis isolate, Inquilinus limosus.</title>
        <authorList>
            <person name="Pino M."/>
            <person name="Di Conza J."/>
            <person name="Gutkind G."/>
        </authorList>
    </citation>
    <scope>NUCLEOTIDE SEQUENCE [LARGE SCALE GENOMIC DNA]</scope>
    <source>
        <strain evidence="6 7">MP06</strain>
    </source>
</reference>
<dbReference type="AlphaFoldDB" id="A0A0A0D846"/>
<evidence type="ECO:0000259" key="5">
    <source>
        <dbReference type="SMART" id="SM00062"/>
    </source>
</evidence>
<accession>A0A0A0D846</accession>
<gene>
    <name evidence="6" type="ORF">P409_12610</name>
</gene>
<dbReference type="SUPFAM" id="SSF53850">
    <property type="entry name" value="Periplasmic binding protein-like II"/>
    <property type="match status" value="1"/>
</dbReference>
<dbReference type="PANTHER" id="PTHR30024">
    <property type="entry name" value="ALIPHATIC SULFONATES-BINDING PROTEIN-RELATED"/>
    <property type="match status" value="1"/>
</dbReference>
<protein>
    <submittedName>
        <fullName evidence="6">ABC transporter substrate-binding protein</fullName>
    </submittedName>
</protein>
<dbReference type="OrthoDB" id="9806288at2"/>
<comment type="similarity">
    <text evidence="2">Belongs to the bacterial solute-binding protein SsuA/TauA family.</text>
</comment>
<evidence type="ECO:0000256" key="3">
    <source>
        <dbReference type="ARBA" id="ARBA00022729"/>
    </source>
</evidence>
<dbReference type="Proteomes" id="UP000029995">
    <property type="component" value="Unassembled WGS sequence"/>
</dbReference>
<comment type="subcellular location">
    <subcellularLocation>
        <location evidence="1">Periplasm</location>
    </subcellularLocation>
</comment>
<comment type="caution">
    <text evidence="6">The sequence shown here is derived from an EMBL/GenBank/DDBJ whole genome shotgun (WGS) entry which is preliminary data.</text>
</comment>
<dbReference type="Gene3D" id="3.40.190.10">
    <property type="entry name" value="Periplasmic binding protein-like II"/>
    <property type="match status" value="2"/>
</dbReference>